<dbReference type="AlphaFoldDB" id="A0AAV4NAS5"/>
<sequence length="101" mass="11669">MSSPRENKAPTKLQIYENCRKHPFKVICLPKYLTIEEQASFILLTSKLQNSLFFFSLIHPPATFSQTCLPCSTRSVNELVYQLILRRIKANPGIRQTLFPL</sequence>
<evidence type="ECO:0000313" key="1">
    <source>
        <dbReference type="EMBL" id="GIX81748.1"/>
    </source>
</evidence>
<evidence type="ECO:0000313" key="2">
    <source>
        <dbReference type="Proteomes" id="UP001054945"/>
    </source>
</evidence>
<proteinExistence type="predicted"/>
<keyword evidence="2" id="KW-1185">Reference proteome</keyword>
<organism evidence="1 2">
    <name type="scientific">Caerostris extrusa</name>
    <name type="common">Bark spider</name>
    <name type="synonym">Caerostris bankana</name>
    <dbReference type="NCBI Taxonomy" id="172846"/>
    <lineage>
        <taxon>Eukaryota</taxon>
        <taxon>Metazoa</taxon>
        <taxon>Ecdysozoa</taxon>
        <taxon>Arthropoda</taxon>
        <taxon>Chelicerata</taxon>
        <taxon>Arachnida</taxon>
        <taxon>Araneae</taxon>
        <taxon>Araneomorphae</taxon>
        <taxon>Entelegynae</taxon>
        <taxon>Araneoidea</taxon>
        <taxon>Araneidae</taxon>
        <taxon>Caerostris</taxon>
    </lineage>
</organism>
<dbReference type="Proteomes" id="UP001054945">
    <property type="component" value="Unassembled WGS sequence"/>
</dbReference>
<accession>A0AAV4NAS5</accession>
<dbReference type="EMBL" id="BPLR01020710">
    <property type="protein sequence ID" value="GIX81748.1"/>
    <property type="molecule type" value="Genomic_DNA"/>
</dbReference>
<comment type="caution">
    <text evidence="1">The sequence shown here is derived from an EMBL/GenBank/DDBJ whole genome shotgun (WGS) entry which is preliminary data.</text>
</comment>
<gene>
    <name evidence="1" type="ORF">CEXT_133581</name>
</gene>
<reference evidence="1 2" key="1">
    <citation type="submission" date="2021-06" db="EMBL/GenBank/DDBJ databases">
        <title>Caerostris extrusa draft genome.</title>
        <authorList>
            <person name="Kono N."/>
            <person name="Arakawa K."/>
        </authorList>
    </citation>
    <scope>NUCLEOTIDE SEQUENCE [LARGE SCALE GENOMIC DNA]</scope>
</reference>
<protein>
    <submittedName>
        <fullName evidence="1">Uncharacterized protein</fullName>
    </submittedName>
</protein>
<name>A0AAV4NAS5_CAEEX</name>